<reference evidence="3 4" key="1">
    <citation type="submission" date="2016-08" db="EMBL/GenBank/DDBJ databases">
        <title>Draft genome sequence of Candidatus Piscirickettsia litoralis, from seawater.</title>
        <authorList>
            <person name="Wan X."/>
            <person name="Lee A.J."/>
            <person name="Hou S."/>
            <person name="Donachie S.P."/>
        </authorList>
    </citation>
    <scope>NUCLEOTIDE SEQUENCE [LARGE SCALE GENOMIC DNA]</scope>
    <source>
        <strain evidence="3 4">Y2</strain>
    </source>
</reference>
<evidence type="ECO:0000256" key="1">
    <source>
        <dbReference type="SAM" id="SignalP"/>
    </source>
</evidence>
<accession>A0ABX2ZZG7</accession>
<dbReference type="Proteomes" id="UP000094329">
    <property type="component" value="Unassembled WGS sequence"/>
</dbReference>
<dbReference type="Pfam" id="PF00497">
    <property type="entry name" value="SBP_bac_3"/>
    <property type="match status" value="1"/>
</dbReference>
<evidence type="ECO:0000259" key="2">
    <source>
        <dbReference type="SMART" id="SM00062"/>
    </source>
</evidence>
<dbReference type="EMBL" id="MDTU01000001">
    <property type="protein sequence ID" value="ODN41981.1"/>
    <property type="molecule type" value="Genomic_DNA"/>
</dbReference>
<organism evidence="3 4">
    <name type="scientific">Piscirickettsia litoralis</name>
    <dbReference type="NCBI Taxonomy" id="1891921"/>
    <lineage>
        <taxon>Bacteria</taxon>
        <taxon>Pseudomonadati</taxon>
        <taxon>Pseudomonadota</taxon>
        <taxon>Gammaproteobacteria</taxon>
        <taxon>Thiotrichales</taxon>
        <taxon>Piscirickettsiaceae</taxon>
        <taxon>Piscirickettsia</taxon>
    </lineage>
</organism>
<feature type="domain" description="Solute-binding protein family 3/N-terminal" evidence="2">
    <location>
        <begin position="23"/>
        <end position="244"/>
    </location>
</feature>
<protein>
    <recommendedName>
        <fullName evidence="2">Solute-binding protein family 3/N-terminal domain-containing protein</fullName>
    </recommendedName>
</protein>
<evidence type="ECO:0000313" key="4">
    <source>
        <dbReference type="Proteomes" id="UP000094329"/>
    </source>
</evidence>
<sequence>MRRFISAMVLLAFSFGSYASLKSINIMTEEYPPFNFKGSDGQPTGVAVDILIEAYKRAGVPLSKSKIKLLPWARGYQSVQKPGAKNMLFSMTRTNSRESLFKWVGPYVKSYNVFFALKSKGIKITSPNQIKNYKIAGVRGDIGLVLATQLGAKERQLMTVNKFSLLPKLLKKGRADLFSYNEQVSLWLMKKQGFNPNDFEVVYKGEPPSEFYYAFNLSVRDADIDKLQKAVEEVTSDSAFMDKANKKYK</sequence>
<dbReference type="InterPro" id="IPR001638">
    <property type="entry name" value="Solute-binding_3/MltF_N"/>
</dbReference>
<dbReference type="SUPFAM" id="SSF53850">
    <property type="entry name" value="Periplasmic binding protein-like II"/>
    <property type="match status" value="1"/>
</dbReference>
<evidence type="ECO:0000313" key="3">
    <source>
        <dbReference type="EMBL" id="ODN41981.1"/>
    </source>
</evidence>
<dbReference type="PANTHER" id="PTHR38834">
    <property type="entry name" value="PERIPLASMIC SUBSTRATE BINDING PROTEIN FAMILY 3"/>
    <property type="match status" value="1"/>
</dbReference>
<comment type="caution">
    <text evidence="3">The sequence shown here is derived from an EMBL/GenBank/DDBJ whole genome shotgun (WGS) entry which is preliminary data.</text>
</comment>
<dbReference type="SMART" id="SM00062">
    <property type="entry name" value="PBPb"/>
    <property type="match status" value="1"/>
</dbReference>
<gene>
    <name evidence="3" type="ORF">BGC07_02170</name>
</gene>
<feature type="chain" id="PRO_5046876426" description="Solute-binding protein family 3/N-terminal domain-containing protein" evidence="1">
    <location>
        <begin position="20"/>
        <end position="249"/>
    </location>
</feature>
<keyword evidence="1" id="KW-0732">Signal</keyword>
<dbReference type="PANTHER" id="PTHR38834:SF3">
    <property type="entry name" value="SOLUTE-BINDING PROTEIN FAMILY 3_N-TERMINAL DOMAIN-CONTAINING PROTEIN"/>
    <property type="match status" value="1"/>
</dbReference>
<feature type="signal peptide" evidence="1">
    <location>
        <begin position="1"/>
        <end position="19"/>
    </location>
</feature>
<name>A0ABX2ZZG7_9GAMM</name>
<keyword evidence="4" id="KW-1185">Reference proteome</keyword>
<proteinExistence type="predicted"/>
<dbReference type="Gene3D" id="3.40.190.10">
    <property type="entry name" value="Periplasmic binding protein-like II"/>
    <property type="match status" value="2"/>
</dbReference>